<sequence length="575" mass="62379">MARVTLTPKLETVTVYGDRAQLTFSAPVEVEPETSVVAVVENIERWGDVDWGTLQVRVGAATEPAVADAVLLQNISPVRETVTEDVREDVQRQKDTIQRIEAEKSALEEEVTVLEESCAHLDSIKRFVSTAGRGDLAVAAESAGHLQGYLQNPSQWGAMASFFATRRATAQREIEELRARLVEVEERLQEALQQLYRLGGDRGVRVYVKSALEATLVVGPGVARGARLVVELSCVVSGAGWSPLYDLRVDYAESKLEVLYSANVRQCTALDWEKVRLRLSTATPHTGGSPPPLWPRWTISTQPPMAPPGHPLFTGGARSKRALMRAAPCAAMAAPMRARVAVAPMVEQASVEGGGASSSATVYAIPGLATVRHNNVDVKVTVARERFPARMRFVCVPKVDPLVHLSATAVNTSDVEFIAGSSKVFYGNTFVNQSQLGHVSPGEEFEVSLGTDETVSVGRTLVRRTESEKTAVFSSTKSQLKFHYTYAVECGALPSDAPVTVVVKDNYPVSDDADVDVALEEPAVLTPAAGTTVTVDEDTHEVVWSFSMAKHEKRNFDMIFTTKYPLKAPVFGLDG</sequence>
<name>A0AAW0EJG1_9TRYP</name>
<protein>
    <recommendedName>
        <fullName evidence="2">DUF4139 domain-containing protein</fullName>
    </recommendedName>
</protein>
<feature type="coiled-coil region" evidence="1">
    <location>
        <begin position="167"/>
        <end position="194"/>
    </location>
</feature>
<dbReference type="InterPro" id="IPR037291">
    <property type="entry name" value="DUF4139"/>
</dbReference>
<accession>A0AAW0EJG1</accession>
<dbReference type="Proteomes" id="UP001430356">
    <property type="component" value="Unassembled WGS sequence"/>
</dbReference>
<organism evidence="3 4">
    <name type="scientific">Novymonas esmeraldas</name>
    <dbReference type="NCBI Taxonomy" id="1808958"/>
    <lineage>
        <taxon>Eukaryota</taxon>
        <taxon>Discoba</taxon>
        <taxon>Euglenozoa</taxon>
        <taxon>Kinetoplastea</taxon>
        <taxon>Metakinetoplastina</taxon>
        <taxon>Trypanosomatida</taxon>
        <taxon>Trypanosomatidae</taxon>
        <taxon>Novymonas</taxon>
    </lineage>
</organism>
<evidence type="ECO:0000313" key="4">
    <source>
        <dbReference type="Proteomes" id="UP001430356"/>
    </source>
</evidence>
<feature type="domain" description="DUF4139" evidence="2">
    <location>
        <begin position="230"/>
        <end position="565"/>
    </location>
</feature>
<comment type="caution">
    <text evidence="3">The sequence shown here is derived from an EMBL/GenBank/DDBJ whole genome shotgun (WGS) entry which is preliminary data.</text>
</comment>
<dbReference type="InterPro" id="IPR011935">
    <property type="entry name" value="CHP02231"/>
</dbReference>
<dbReference type="PANTHER" id="PTHR31005">
    <property type="entry name" value="DUF4139 DOMAIN-CONTAINING PROTEIN"/>
    <property type="match status" value="1"/>
</dbReference>
<keyword evidence="1" id="KW-0175">Coiled coil</keyword>
<evidence type="ECO:0000256" key="1">
    <source>
        <dbReference type="SAM" id="Coils"/>
    </source>
</evidence>
<dbReference type="Pfam" id="PF13598">
    <property type="entry name" value="DUF4139"/>
    <property type="match status" value="1"/>
</dbReference>
<evidence type="ECO:0000259" key="2">
    <source>
        <dbReference type="Pfam" id="PF13598"/>
    </source>
</evidence>
<reference evidence="3 4" key="1">
    <citation type="journal article" date="2021" name="MBio">
        <title>A New Model Trypanosomatid, Novymonas esmeraldas: Genomic Perception of Its 'Candidatus Pandoraea novymonadis' Endosymbiont.</title>
        <authorList>
            <person name="Zakharova A."/>
            <person name="Saura A."/>
            <person name="Butenko A."/>
            <person name="Podesvova L."/>
            <person name="Warmusova S."/>
            <person name="Kostygov A.Y."/>
            <person name="Nenarokova A."/>
            <person name="Lukes J."/>
            <person name="Opperdoes F.R."/>
            <person name="Yurchenko V."/>
        </authorList>
    </citation>
    <scope>NUCLEOTIDE SEQUENCE [LARGE SCALE GENOMIC DNA]</scope>
    <source>
        <strain evidence="3 4">E262AT.01</strain>
    </source>
</reference>
<dbReference type="PANTHER" id="PTHR31005:SF8">
    <property type="entry name" value="DUF4139 DOMAIN-CONTAINING PROTEIN"/>
    <property type="match status" value="1"/>
</dbReference>
<dbReference type="NCBIfam" id="TIGR02231">
    <property type="entry name" value="mucoidy inhibitor MuiA family protein"/>
    <property type="match status" value="1"/>
</dbReference>
<dbReference type="EMBL" id="JAECZO010000033">
    <property type="protein sequence ID" value="KAK7194213.1"/>
    <property type="molecule type" value="Genomic_DNA"/>
</dbReference>
<gene>
    <name evidence="3" type="ORF">NESM_000335400</name>
</gene>
<proteinExistence type="predicted"/>
<evidence type="ECO:0000313" key="3">
    <source>
        <dbReference type="EMBL" id="KAK7194213.1"/>
    </source>
</evidence>
<dbReference type="AlphaFoldDB" id="A0AAW0EJG1"/>
<feature type="coiled-coil region" evidence="1">
    <location>
        <begin position="83"/>
        <end position="117"/>
    </location>
</feature>
<keyword evidence="4" id="KW-1185">Reference proteome</keyword>